<sequence length="152" mass="16591">MTKLVCSTIMKKMKVFVVAGVGENNSSDDSVMNAAFDDNANDGEHEHCFKRGDMQNVENESMTPQLKEDGFGGSKDDKSTPTYLPYNLEKMHITINAKYGNGVGRGRVSHSPSPSPTSRAHPHPRPVPAGFKILNPIPVSARVRGNPSRTRP</sequence>
<evidence type="ECO:0000313" key="2">
    <source>
        <dbReference type="EMBL" id="KAK7360187.1"/>
    </source>
</evidence>
<name>A0AAN9MXS0_CANGL</name>
<accession>A0AAN9MXS0</accession>
<dbReference type="Proteomes" id="UP001367508">
    <property type="component" value="Unassembled WGS sequence"/>
</dbReference>
<protein>
    <submittedName>
        <fullName evidence="2">Uncharacterized protein</fullName>
    </submittedName>
</protein>
<proteinExistence type="predicted"/>
<organism evidence="2 3">
    <name type="scientific">Canavalia gladiata</name>
    <name type="common">Sword bean</name>
    <name type="synonym">Dolichos gladiatus</name>
    <dbReference type="NCBI Taxonomy" id="3824"/>
    <lineage>
        <taxon>Eukaryota</taxon>
        <taxon>Viridiplantae</taxon>
        <taxon>Streptophyta</taxon>
        <taxon>Embryophyta</taxon>
        <taxon>Tracheophyta</taxon>
        <taxon>Spermatophyta</taxon>
        <taxon>Magnoliopsida</taxon>
        <taxon>eudicotyledons</taxon>
        <taxon>Gunneridae</taxon>
        <taxon>Pentapetalae</taxon>
        <taxon>rosids</taxon>
        <taxon>fabids</taxon>
        <taxon>Fabales</taxon>
        <taxon>Fabaceae</taxon>
        <taxon>Papilionoideae</taxon>
        <taxon>50 kb inversion clade</taxon>
        <taxon>NPAAA clade</taxon>
        <taxon>indigoferoid/millettioid clade</taxon>
        <taxon>Phaseoleae</taxon>
        <taxon>Canavalia</taxon>
    </lineage>
</organism>
<keyword evidence="3" id="KW-1185">Reference proteome</keyword>
<dbReference type="EMBL" id="JAYMYQ010000001">
    <property type="protein sequence ID" value="KAK7360187.1"/>
    <property type="molecule type" value="Genomic_DNA"/>
</dbReference>
<reference evidence="2 3" key="1">
    <citation type="submission" date="2024-01" db="EMBL/GenBank/DDBJ databases">
        <title>The genomes of 5 underutilized Papilionoideae crops provide insights into root nodulation and disease resistanc.</title>
        <authorList>
            <person name="Jiang F."/>
        </authorList>
    </citation>
    <scope>NUCLEOTIDE SEQUENCE [LARGE SCALE GENOMIC DNA]</scope>
    <source>
        <strain evidence="2">LVBAO_FW01</strain>
        <tissue evidence="2">Leaves</tissue>
    </source>
</reference>
<feature type="region of interest" description="Disordered" evidence="1">
    <location>
        <begin position="99"/>
        <end position="152"/>
    </location>
</feature>
<feature type="compositionally biased region" description="Basic and acidic residues" evidence="1">
    <location>
        <begin position="66"/>
        <end position="79"/>
    </location>
</feature>
<dbReference type="AlphaFoldDB" id="A0AAN9MXS0"/>
<comment type="caution">
    <text evidence="2">The sequence shown here is derived from an EMBL/GenBank/DDBJ whole genome shotgun (WGS) entry which is preliminary data.</text>
</comment>
<evidence type="ECO:0000256" key="1">
    <source>
        <dbReference type="SAM" id="MobiDB-lite"/>
    </source>
</evidence>
<evidence type="ECO:0000313" key="3">
    <source>
        <dbReference type="Proteomes" id="UP001367508"/>
    </source>
</evidence>
<feature type="region of interest" description="Disordered" evidence="1">
    <location>
        <begin position="64"/>
        <end position="83"/>
    </location>
</feature>
<gene>
    <name evidence="2" type="ORF">VNO77_02169</name>
</gene>